<comment type="caution">
    <text evidence="3">The sequence shown here is derived from an EMBL/GenBank/DDBJ whole genome shotgun (WGS) entry which is preliminary data.</text>
</comment>
<feature type="compositionally biased region" description="Basic residues" evidence="1">
    <location>
        <begin position="1"/>
        <end position="11"/>
    </location>
</feature>
<protein>
    <recommendedName>
        <fullName evidence="2">Chitin-binding type-2 domain-containing protein</fullName>
    </recommendedName>
</protein>
<name>A0AAW0W5M9_CHEQU</name>
<gene>
    <name evidence="3" type="ORF">OTU49_011122</name>
</gene>
<accession>A0AAW0W5M9</accession>
<feature type="region of interest" description="Disordered" evidence="1">
    <location>
        <begin position="1"/>
        <end position="82"/>
    </location>
</feature>
<proteinExistence type="predicted"/>
<evidence type="ECO:0000313" key="4">
    <source>
        <dbReference type="Proteomes" id="UP001445076"/>
    </source>
</evidence>
<dbReference type="PROSITE" id="PS50940">
    <property type="entry name" value="CHIT_BIND_II"/>
    <property type="match status" value="3"/>
</dbReference>
<evidence type="ECO:0000259" key="2">
    <source>
        <dbReference type="PROSITE" id="PS50940"/>
    </source>
</evidence>
<dbReference type="InterPro" id="IPR036508">
    <property type="entry name" value="Chitin-bd_dom_sf"/>
</dbReference>
<feature type="non-terminal residue" evidence="3">
    <location>
        <position position="1"/>
    </location>
</feature>
<sequence length="328" mass="35606">DSHSSKIHSSHSKNQSSHREQAPHKKHSHPTRSTTTLQEAQPPYKKHSHPARSTTTLQEAQPPYKKHSHPTRSTGTLQEARRAPAELKKSMMSSKFFYLVVILVIGVSGDVPYTSCDTDCVKEVLQAVSETQAATEDYCVLDCTGKDPGAKIPDPTNCRNYYVCLANGHPSDVSFPCPGDQKFDVTQGCIDADSASCGVCAPKCLYSCPSPGVTAVIADPNDCTQYYLCGVGDTPIHLTCATDTYFDGTDCQADNSRCCDPCIVYCTDAYTQIADPTNCQNFYYCPEANYYPESDNLHTCPNGENFSGTEGECDGTADCVQPCASPTN</sequence>
<dbReference type="Proteomes" id="UP001445076">
    <property type="component" value="Unassembled WGS sequence"/>
</dbReference>
<feature type="domain" description="Chitin-binding type-2" evidence="2">
    <location>
        <begin position="263"/>
        <end position="321"/>
    </location>
</feature>
<reference evidence="3 4" key="1">
    <citation type="journal article" date="2024" name="BMC Genomics">
        <title>Genome assembly of redclaw crayfish (Cherax quadricarinatus) provides insights into its immune adaptation and hypoxia tolerance.</title>
        <authorList>
            <person name="Liu Z."/>
            <person name="Zheng J."/>
            <person name="Li H."/>
            <person name="Fang K."/>
            <person name="Wang S."/>
            <person name="He J."/>
            <person name="Zhou D."/>
            <person name="Weng S."/>
            <person name="Chi M."/>
            <person name="Gu Z."/>
            <person name="He J."/>
            <person name="Li F."/>
            <person name="Wang M."/>
        </authorList>
    </citation>
    <scope>NUCLEOTIDE SEQUENCE [LARGE SCALE GENOMIC DNA]</scope>
    <source>
        <strain evidence="3">ZL_2023a</strain>
    </source>
</reference>
<dbReference type="AlphaFoldDB" id="A0AAW0W5M9"/>
<dbReference type="GO" id="GO:0008061">
    <property type="term" value="F:chitin binding"/>
    <property type="evidence" value="ECO:0007669"/>
    <property type="project" value="InterPro"/>
</dbReference>
<dbReference type="EMBL" id="JARKIK010000085">
    <property type="protein sequence ID" value="KAK8724547.1"/>
    <property type="molecule type" value="Genomic_DNA"/>
</dbReference>
<dbReference type="Pfam" id="PF01607">
    <property type="entry name" value="CBM_14"/>
    <property type="match status" value="1"/>
</dbReference>
<dbReference type="GO" id="GO:0005576">
    <property type="term" value="C:extracellular region"/>
    <property type="evidence" value="ECO:0007669"/>
    <property type="project" value="InterPro"/>
</dbReference>
<keyword evidence="4" id="KW-1185">Reference proteome</keyword>
<dbReference type="SUPFAM" id="SSF57625">
    <property type="entry name" value="Invertebrate chitin-binding proteins"/>
    <property type="match status" value="1"/>
</dbReference>
<feature type="domain" description="Chitin-binding type-2" evidence="2">
    <location>
        <begin position="140"/>
        <end position="199"/>
    </location>
</feature>
<feature type="domain" description="Chitin-binding type-2" evidence="2">
    <location>
        <begin position="205"/>
        <end position="247"/>
    </location>
</feature>
<evidence type="ECO:0000256" key="1">
    <source>
        <dbReference type="SAM" id="MobiDB-lite"/>
    </source>
</evidence>
<dbReference type="InterPro" id="IPR002557">
    <property type="entry name" value="Chitin-bd_dom"/>
</dbReference>
<evidence type="ECO:0000313" key="3">
    <source>
        <dbReference type="EMBL" id="KAK8724547.1"/>
    </source>
</evidence>
<organism evidence="3 4">
    <name type="scientific">Cherax quadricarinatus</name>
    <name type="common">Australian red claw crayfish</name>
    <dbReference type="NCBI Taxonomy" id="27406"/>
    <lineage>
        <taxon>Eukaryota</taxon>
        <taxon>Metazoa</taxon>
        <taxon>Ecdysozoa</taxon>
        <taxon>Arthropoda</taxon>
        <taxon>Crustacea</taxon>
        <taxon>Multicrustacea</taxon>
        <taxon>Malacostraca</taxon>
        <taxon>Eumalacostraca</taxon>
        <taxon>Eucarida</taxon>
        <taxon>Decapoda</taxon>
        <taxon>Pleocyemata</taxon>
        <taxon>Astacidea</taxon>
        <taxon>Parastacoidea</taxon>
        <taxon>Parastacidae</taxon>
        <taxon>Cherax</taxon>
    </lineage>
</organism>
<dbReference type="SMART" id="SM00494">
    <property type="entry name" value="ChtBD2"/>
    <property type="match status" value="3"/>
</dbReference>